<dbReference type="PANTHER" id="PTHR21098:SF0">
    <property type="entry name" value="RIBOFLAVIN SYNTHASE"/>
    <property type="match status" value="1"/>
</dbReference>
<feature type="repeat" description="Lumazine-binding" evidence="3">
    <location>
        <begin position="1"/>
        <end position="103"/>
    </location>
</feature>
<dbReference type="PROSITE" id="PS51177">
    <property type="entry name" value="LUMAZINE_BIND"/>
    <property type="match status" value="2"/>
</dbReference>
<accession>A0A1F6MPD6</accession>
<feature type="domain" description="Lumazine-binding" evidence="4">
    <location>
        <begin position="104"/>
        <end position="201"/>
    </location>
</feature>
<comment type="caution">
    <text evidence="5">The sequence shown here is derived from an EMBL/GenBank/DDBJ whole genome shotgun (WGS) entry which is preliminary data.</text>
</comment>
<dbReference type="NCBIfam" id="NF006767">
    <property type="entry name" value="PRK09289.1"/>
    <property type="match status" value="1"/>
</dbReference>
<evidence type="ECO:0000256" key="1">
    <source>
        <dbReference type="ARBA" id="ARBA00022737"/>
    </source>
</evidence>
<dbReference type="AlphaFoldDB" id="A0A1F6MPD6"/>
<dbReference type="Gene3D" id="2.40.30.20">
    <property type="match status" value="2"/>
</dbReference>
<evidence type="ECO:0000259" key="4">
    <source>
        <dbReference type="PROSITE" id="PS51177"/>
    </source>
</evidence>
<dbReference type="SUPFAM" id="SSF63380">
    <property type="entry name" value="Riboflavin synthase domain-like"/>
    <property type="match status" value="2"/>
</dbReference>
<feature type="repeat" description="Lumazine-binding" evidence="3">
    <location>
        <begin position="104"/>
        <end position="201"/>
    </location>
</feature>
<reference evidence="5 6" key="1">
    <citation type="journal article" date="2016" name="Nat. Commun.">
        <title>Thousands of microbial genomes shed light on interconnected biogeochemical processes in an aquifer system.</title>
        <authorList>
            <person name="Anantharaman K."/>
            <person name="Brown C.T."/>
            <person name="Hug L.A."/>
            <person name="Sharon I."/>
            <person name="Castelle C.J."/>
            <person name="Probst A.J."/>
            <person name="Thomas B.C."/>
            <person name="Singh A."/>
            <person name="Wilkins M.J."/>
            <person name="Karaoz U."/>
            <person name="Brodie E.L."/>
            <person name="Williams K.H."/>
            <person name="Hubbard S.S."/>
            <person name="Banfield J.F."/>
        </authorList>
    </citation>
    <scope>NUCLEOTIDE SEQUENCE [LARGE SCALE GENOMIC DNA]</scope>
</reference>
<dbReference type="NCBIfam" id="TIGR00187">
    <property type="entry name" value="ribE"/>
    <property type="match status" value="1"/>
</dbReference>
<evidence type="ECO:0000313" key="6">
    <source>
        <dbReference type="Proteomes" id="UP000177457"/>
    </source>
</evidence>
<evidence type="ECO:0000313" key="5">
    <source>
        <dbReference type="EMBL" id="OGH73492.1"/>
    </source>
</evidence>
<sequence>MFTGIVHSRQPIKKVMDRGNARVLSFDFSCRDARFCVSTEGLEKGASVSVAGVCLTVSDIDGGSVSFDVMPETLARTTLGTAKEGEEANIERSVKVGDEVGGHLLAGHIIGTAKIIKITRSQDHKITFQFPRERIKYIFQKGFIALDGCSLTVVDVDADAGTFTVSFIPETLARTTFGLRQEGDAVNVELDAQTVAVVETVERIMNHES</sequence>
<dbReference type="InterPro" id="IPR023366">
    <property type="entry name" value="ATP_synth_asu-like_sf"/>
</dbReference>
<dbReference type="Proteomes" id="UP000177457">
    <property type="component" value="Unassembled WGS sequence"/>
</dbReference>
<dbReference type="InterPro" id="IPR001783">
    <property type="entry name" value="Lumazine-bd"/>
</dbReference>
<organism evidence="5 6">
    <name type="scientific">Candidatus Magasanikbacteria bacterium RIFCSPHIGHO2_02_FULL_51_14</name>
    <dbReference type="NCBI Taxonomy" id="1798683"/>
    <lineage>
        <taxon>Bacteria</taxon>
        <taxon>Candidatus Magasanikiibacteriota</taxon>
    </lineage>
</organism>
<name>A0A1F6MPD6_9BACT</name>
<protein>
    <recommendedName>
        <fullName evidence="2">Riboflavin synthase</fullName>
        <ecNumber evidence="2">2.5.1.9</ecNumber>
    </recommendedName>
</protein>
<evidence type="ECO:0000256" key="2">
    <source>
        <dbReference type="NCBIfam" id="TIGR00187"/>
    </source>
</evidence>
<proteinExistence type="predicted"/>
<dbReference type="GO" id="GO:0004746">
    <property type="term" value="F:riboflavin synthase activity"/>
    <property type="evidence" value="ECO:0007669"/>
    <property type="project" value="UniProtKB-UniRule"/>
</dbReference>
<dbReference type="InterPro" id="IPR026017">
    <property type="entry name" value="Lumazine-bd_dom"/>
</dbReference>
<dbReference type="GO" id="GO:0009231">
    <property type="term" value="P:riboflavin biosynthetic process"/>
    <property type="evidence" value="ECO:0007669"/>
    <property type="project" value="TreeGrafter"/>
</dbReference>
<dbReference type="EC" id="2.5.1.9" evidence="2"/>
<dbReference type="NCBIfam" id="NF009566">
    <property type="entry name" value="PRK13020.1"/>
    <property type="match status" value="1"/>
</dbReference>
<dbReference type="PIRSF" id="PIRSF000498">
    <property type="entry name" value="Riboflavin_syn_A"/>
    <property type="match status" value="1"/>
</dbReference>
<dbReference type="STRING" id="1798683.A3C90_01980"/>
<keyword evidence="1" id="KW-0677">Repeat</keyword>
<feature type="domain" description="Lumazine-binding" evidence="4">
    <location>
        <begin position="1"/>
        <end position="103"/>
    </location>
</feature>
<dbReference type="EMBL" id="MFQE01000023">
    <property type="protein sequence ID" value="OGH73492.1"/>
    <property type="molecule type" value="Genomic_DNA"/>
</dbReference>
<dbReference type="InterPro" id="IPR017938">
    <property type="entry name" value="Riboflavin_synthase-like_b-brl"/>
</dbReference>
<gene>
    <name evidence="5" type="ORF">A3C90_01980</name>
</gene>
<evidence type="ECO:0000256" key="3">
    <source>
        <dbReference type="PROSITE-ProRule" id="PRU00524"/>
    </source>
</evidence>
<dbReference type="Pfam" id="PF00677">
    <property type="entry name" value="Lum_binding"/>
    <property type="match status" value="2"/>
</dbReference>
<dbReference type="PANTHER" id="PTHR21098">
    <property type="entry name" value="RIBOFLAVIN SYNTHASE ALPHA CHAIN"/>
    <property type="match status" value="1"/>
</dbReference>
<dbReference type="CDD" id="cd00402">
    <property type="entry name" value="Riboflavin_synthase_like"/>
    <property type="match status" value="1"/>
</dbReference>